<evidence type="ECO:0008006" key="4">
    <source>
        <dbReference type="Google" id="ProtNLM"/>
    </source>
</evidence>
<reference evidence="2 3" key="1">
    <citation type="submission" date="2021-02" db="EMBL/GenBank/DDBJ databases">
        <title>Niveibacterium changnyeongensis HC41.</title>
        <authorList>
            <person name="Kang M."/>
        </authorList>
    </citation>
    <scope>NUCLEOTIDE SEQUENCE [LARGE SCALE GENOMIC DNA]</scope>
    <source>
        <strain evidence="2 3">HC41</strain>
    </source>
</reference>
<dbReference type="RefSeq" id="WP_206252917.1">
    <property type="nucleotide sequence ID" value="NZ_CP071060.1"/>
</dbReference>
<proteinExistence type="predicted"/>
<feature type="compositionally biased region" description="Low complexity" evidence="1">
    <location>
        <begin position="130"/>
        <end position="153"/>
    </location>
</feature>
<feature type="region of interest" description="Disordered" evidence="1">
    <location>
        <begin position="66"/>
        <end position="100"/>
    </location>
</feature>
<protein>
    <recommendedName>
        <fullName evidence="4">VCBS repeat-containing protein</fullName>
    </recommendedName>
</protein>
<dbReference type="PANTHER" id="PTHR39431">
    <property type="entry name" value="FRPA/C-RELATED PROTEIN"/>
    <property type="match status" value="1"/>
</dbReference>
<sequence length="382" mass="40315">MKITSSDVALASSHEAWRAQETNTRMRVWADSNAGGRTAPGFGLEFNQHSRVEFSEAARAQLAFSQRNERVPQRSAAPQGQVADTEASSGTDEAQRGGGLPARLQLLKDIVEALTGREVRFVTPGQLQGSDTSSTSDTAPANPTTQTGSTQSGASEAPQRAGWGLEFDSREVREEYERTSFSASGSATTADGQKINFSLNLSMERYERQETSVSVRAGDALLKDPLVLSLDGNAVSTTGDTIRFDLSGQGSTDKLPVLRGAAYLALDKNGNGRIDNGTELFGPQSGDGYADLAKLDSDGNGWIDESDPAFANLKLWRPTSDGAGTLTSIASAGVGALYLGHVDTPFTLKDGQNADLGAVRASGIYLKESGEVGAMQQIDVAV</sequence>
<evidence type="ECO:0000313" key="2">
    <source>
        <dbReference type="EMBL" id="QSI75396.1"/>
    </source>
</evidence>
<gene>
    <name evidence="2" type="ORF">JY500_12840</name>
</gene>
<organism evidence="2 3">
    <name type="scientific">Niveibacterium microcysteis</name>
    <dbReference type="NCBI Taxonomy" id="2811415"/>
    <lineage>
        <taxon>Bacteria</taxon>
        <taxon>Pseudomonadati</taxon>
        <taxon>Pseudomonadota</taxon>
        <taxon>Betaproteobacteria</taxon>
        <taxon>Rhodocyclales</taxon>
        <taxon>Rhodocyclaceae</taxon>
        <taxon>Niveibacterium</taxon>
    </lineage>
</organism>
<keyword evidence="3" id="KW-1185">Reference proteome</keyword>
<evidence type="ECO:0000313" key="3">
    <source>
        <dbReference type="Proteomes" id="UP000663570"/>
    </source>
</evidence>
<evidence type="ECO:0000256" key="1">
    <source>
        <dbReference type="SAM" id="MobiDB-lite"/>
    </source>
</evidence>
<name>A0ABX7M0V8_9RHOO</name>
<feature type="region of interest" description="Disordered" evidence="1">
    <location>
        <begin position="122"/>
        <end position="167"/>
    </location>
</feature>
<accession>A0ABX7M0V8</accession>
<dbReference type="PANTHER" id="PTHR39431:SF1">
    <property type="entry name" value="FRPA_C-RELATED PROTEIN"/>
    <property type="match status" value="1"/>
</dbReference>
<dbReference type="Proteomes" id="UP000663570">
    <property type="component" value="Chromosome"/>
</dbReference>
<dbReference type="EMBL" id="CP071060">
    <property type="protein sequence ID" value="QSI75396.1"/>
    <property type="molecule type" value="Genomic_DNA"/>
</dbReference>